<evidence type="ECO:0000313" key="2">
    <source>
        <dbReference type="EMBL" id="PYF41926.1"/>
    </source>
</evidence>
<keyword evidence="1" id="KW-1133">Transmembrane helix</keyword>
<gene>
    <name evidence="2" type="ORF">BCF88_1222</name>
    <name evidence="3" type="ORF">NCTC10135_01298</name>
</gene>
<dbReference type="AlphaFoldDB" id="A0A318U3X4"/>
<proteinExistence type="predicted"/>
<organism evidence="2 4">
    <name type="scientific">Metamycoplasma alkalescens</name>
    <dbReference type="NCBI Taxonomy" id="45363"/>
    <lineage>
        <taxon>Bacteria</taxon>
        <taxon>Bacillati</taxon>
        <taxon>Mycoplasmatota</taxon>
        <taxon>Mycoplasmoidales</taxon>
        <taxon>Metamycoplasmataceae</taxon>
        <taxon>Metamycoplasma</taxon>
    </lineage>
</organism>
<reference evidence="2 4" key="1">
    <citation type="submission" date="2018-06" db="EMBL/GenBank/DDBJ databases">
        <title>Genomic Encyclopedia of Archaeal and Bacterial Type Strains, Phase II (KMG-II): from individual species to whole genera.</title>
        <authorList>
            <person name="Goeker M."/>
        </authorList>
    </citation>
    <scope>NUCLEOTIDE SEQUENCE [LARGE SCALE GENOMIC DNA]</scope>
    <source>
        <strain evidence="2 4">ATCC 29103</strain>
    </source>
</reference>
<keyword evidence="1" id="KW-0472">Membrane</keyword>
<feature type="transmembrane region" description="Helical" evidence="1">
    <location>
        <begin position="12"/>
        <end position="33"/>
    </location>
</feature>
<evidence type="ECO:0000313" key="4">
    <source>
        <dbReference type="Proteomes" id="UP000247715"/>
    </source>
</evidence>
<feature type="transmembrane region" description="Helical" evidence="1">
    <location>
        <begin position="53"/>
        <end position="72"/>
    </location>
</feature>
<name>A0A318U3X4_9BACT</name>
<dbReference type="KEGG" id="mala:NCTC10135_01298"/>
<sequence length="89" mass="10563">MFNKKYKEVVKIFMILHMIFFFWLIAPLIIGILTLKELHKPKLTKDTKVVYGILNLFLCSTVAGIFLLLDIYNEETQKYQNRQQHTSNL</sequence>
<evidence type="ECO:0000313" key="3">
    <source>
        <dbReference type="EMBL" id="SYV90773.1"/>
    </source>
</evidence>
<dbReference type="Proteomes" id="UP000247715">
    <property type="component" value="Unassembled WGS sequence"/>
</dbReference>
<keyword evidence="1" id="KW-0812">Transmembrane</keyword>
<dbReference type="EMBL" id="LS991949">
    <property type="protein sequence ID" value="SYV90773.1"/>
    <property type="molecule type" value="Genomic_DNA"/>
</dbReference>
<dbReference type="Proteomes" id="UP000259864">
    <property type="component" value="Chromosome 1"/>
</dbReference>
<protein>
    <submittedName>
        <fullName evidence="2">Uncharacterized protein</fullName>
    </submittedName>
</protein>
<dbReference type="EMBL" id="QKLP01000022">
    <property type="protein sequence ID" value="PYF41926.1"/>
    <property type="molecule type" value="Genomic_DNA"/>
</dbReference>
<reference evidence="3" key="2">
    <citation type="submission" date="2018-06" db="EMBL/GenBank/DDBJ databases">
        <authorList>
            <consortium name="Pathogen Informatics"/>
            <person name="Doyle S."/>
        </authorList>
    </citation>
    <scope>NUCLEOTIDE SEQUENCE</scope>
    <source>
        <strain evidence="3">NCTC10135</strain>
    </source>
</reference>
<evidence type="ECO:0000313" key="5">
    <source>
        <dbReference type="Proteomes" id="UP000259864"/>
    </source>
</evidence>
<dbReference type="RefSeq" id="WP_002881427.1">
    <property type="nucleotide sequence ID" value="NZ_CP190015.1"/>
</dbReference>
<evidence type="ECO:0000256" key="1">
    <source>
        <dbReference type="SAM" id="Phobius"/>
    </source>
</evidence>
<dbReference type="STRING" id="1188234.MALK_3630"/>
<reference evidence="5" key="3">
    <citation type="submission" date="2018-06" db="EMBL/GenBank/DDBJ databases">
        <authorList>
            <consortium name="Pathogen Informatics"/>
        </authorList>
    </citation>
    <scope>NUCLEOTIDE SEQUENCE [LARGE SCALE GENOMIC DNA]</scope>
    <source>
        <strain evidence="5">NCTC10135</strain>
    </source>
</reference>
<accession>A0A318U3X4</accession>